<evidence type="ECO:0000313" key="1">
    <source>
        <dbReference type="EMBL" id="MBI3015026.1"/>
    </source>
</evidence>
<proteinExistence type="predicted"/>
<evidence type="ECO:0000313" key="2">
    <source>
        <dbReference type="Proteomes" id="UP000741360"/>
    </source>
</evidence>
<name>A0A932M1N6_UNCTE</name>
<dbReference type="Proteomes" id="UP000741360">
    <property type="component" value="Unassembled WGS sequence"/>
</dbReference>
<comment type="caution">
    <text evidence="1">The sequence shown here is derived from an EMBL/GenBank/DDBJ whole genome shotgun (WGS) entry which is preliminary data.</text>
</comment>
<reference evidence="1" key="1">
    <citation type="submission" date="2020-07" db="EMBL/GenBank/DDBJ databases">
        <title>Huge and variable diversity of episymbiotic CPR bacteria and DPANN archaea in groundwater ecosystems.</title>
        <authorList>
            <person name="He C.Y."/>
            <person name="Keren R."/>
            <person name="Whittaker M."/>
            <person name="Farag I.F."/>
            <person name="Doudna J."/>
            <person name="Cate J.H.D."/>
            <person name="Banfield J.F."/>
        </authorList>
    </citation>
    <scope>NUCLEOTIDE SEQUENCE</scope>
    <source>
        <strain evidence="1">NC_groundwater_717_Ag_S-0.2um_59_8</strain>
    </source>
</reference>
<accession>A0A932M1N6</accession>
<dbReference type="EMBL" id="JACPSX010000158">
    <property type="protein sequence ID" value="MBI3015026.1"/>
    <property type="molecule type" value="Genomic_DNA"/>
</dbReference>
<protein>
    <submittedName>
        <fullName evidence="1">Uncharacterized protein</fullName>
    </submittedName>
</protein>
<organism evidence="1 2">
    <name type="scientific">Tectimicrobiota bacterium</name>
    <dbReference type="NCBI Taxonomy" id="2528274"/>
    <lineage>
        <taxon>Bacteria</taxon>
        <taxon>Pseudomonadati</taxon>
        <taxon>Nitrospinota/Tectimicrobiota group</taxon>
        <taxon>Candidatus Tectimicrobiota</taxon>
    </lineage>
</organism>
<sequence length="103" mass="12373">MILYMMQWDLPTQKANLEIYANKARNDWIPLTLSHQGVQQFRTFRNPLETTPQVAVAIEFDSLDSWRAYIESRDYMRIMREQRILGCHNFSNQVWCTWEMRAG</sequence>
<dbReference type="AlphaFoldDB" id="A0A932M1N6"/>
<gene>
    <name evidence="1" type="ORF">HYY65_08230</name>
</gene>